<evidence type="ECO:0000313" key="6">
    <source>
        <dbReference type="EMBL" id="CAL1134976.1"/>
    </source>
</evidence>
<keyword evidence="1" id="KW-0677">Repeat</keyword>
<feature type="transmembrane region" description="Helical" evidence="4">
    <location>
        <begin position="54"/>
        <end position="73"/>
    </location>
</feature>
<dbReference type="GO" id="GO:0004842">
    <property type="term" value="F:ubiquitin-protein transferase activity"/>
    <property type="evidence" value="ECO:0007669"/>
    <property type="project" value="TreeGrafter"/>
</dbReference>
<dbReference type="AlphaFoldDB" id="A0A9P1BY32"/>
<evidence type="ECO:0000256" key="2">
    <source>
        <dbReference type="ARBA" id="ARBA00023043"/>
    </source>
</evidence>
<organism evidence="5">
    <name type="scientific">Cladocopium goreaui</name>
    <dbReference type="NCBI Taxonomy" id="2562237"/>
    <lineage>
        <taxon>Eukaryota</taxon>
        <taxon>Sar</taxon>
        <taxon>Alveolata</taxon>
        <taxon>Dinophyceae</taxon>
        <taxon>Suessiales</taxon>
        <taxon>Symbiodiniaceae</taxon>
        <taxon>Cladocopium</taxon>
    </lineage>
</organism>
<keyword evidence="4" id="KW-0472">Membrane</keyword>
<dbReference type="GO" id="GO:0085020">
    <property type="term" value="P:protein K6-linked ubiquitination"/>
    <property type="evidence" value="ECO:0007669"/>
    <property type="project" value="TreeGrafter"/>
</dbReference>
<gene>
    <name evidence="5" type="ORF">C1SCF055_LOCUS9372</name>
</gene>
<keyword evidence="2 3" id="KW-0040">ANK repeat</keyword>
<dbReference type="EMBL" id="CAMXCT020000646">
    <property type="protein sequence ID" value="CAL1134976.1"/>
    <property type="molecule type" value="Genomic_DNA"/>
</dbReference>
<dbReference type="InterPro" id="IPR036770">
    <property type="entry name" value="Ankyrin_rpt-contain_sf"/>
</dbReference>
<dbReference type="SUPFAM" id="SSF48403">
    <property type="entry name" value="Ankyrin repeat"/>
    <property type="match status" value="1"/>
</dbReference>
<evidence type="ECO:0000256" key="3">
    <source>
        <dbReference type="PROSITE-ProRule" id="PRU00023"/>
    </source>
</evidence>
<dbReference type="EMBL" id="CAMXCT030000646">
    <property type="protein sequence ID" value="CAL4768913.1"/>
    <property type="molecule type" value="Genomic_DNA"/>
</dbReference>
<dbReference type="Gene3D" id="1.25.40.20">
    <property type="entry name" value="Ankyrin repeat-containing domain"/>
    <property type="match status" value="1"/>
</dbReference>
<keyword evidence="8" id="KW-1185">Reference proteome</keyword>
<evidence type="ECO:0000256" key="1">
    <source>
        <dbReference type="ARBA" id="ARBA00022737"/>
    </source>
</evidence>
<feature type="transmembrane region" description="Helical" evidence="4">
    <location>
        <begin position="93"/>
        <end position="114"/>
    </location>
</feature>
<comment type="caution">
    <text evidence="5">The sequence shown here is derived from an EMBL/GenBank/DDBJ whole genome shotgun (WGS) entry which is preliminary data.</text>
</comment>
<dbReference type="PROSITE" id="PS50088">
    <property type="entry name" value="ANK_REPEAT"/>
    <property type="match status" value="2"/>
</dbReference>
<dbReference type="Proteomes" id="UP001152797">
    <property type="component" value="Unassembled WGS sequence"/>
</dbReference>
<protein>
    <submittedName>
        <fullName evidence="7">GA-binding protein subunit beta-2 (GABP subunit beta-2) (GABPB-2) (GA-binding protein beta-2-1) (GABP subunit beta-2-1) (GABPB2-1)</fullName>
    </submittedName>
</protein>
<accession>A0A9P1BY32</accession>
<dbReference type="PANTHER" id="PTHR24171">
    <property type="entry name" value="ANKYRIN REPEAT DOMAIN-CONTAINING PROTEIN 39-RELATED"/>
    <property type="match status" value="1"/>
</dbReference>
<dbReference type="OrthoDB" id="425016at2759"/>
<keyword evidence="4" id="KW-1133">Transmembrane helix</keyword>
<sequence length="349" mass="37270">MLCSLQRSGCKTQPRIYPGPAPTHFEPFPSLVADSIGLPFGVAWFSPSAPTPRYIVIGTCAGIGCPSAVYAWLQLCCKGPMHPDYICPMEASVRMHLGWFGALSFLLYSALSVYAQERWLSEHSKKDSVKANAAVFLVWGVWTLLVLTYAIYANGAVGSATDEWGICRPCGREDVCREALWARDANSRGLGPLLPASASGWNSALLKGAREGDPVLVREALDAGASTETRSVASSIVKKGLGHNCMGLTALMHAARGGHLTCVMALIDSRASLDAEDEVGATPLHYAALSGDLYVFEALILAGADASIKDSMQKTALDYLPPHIQEDPDLLIFSDDVALCGIVRVVEGL</sequence>
<name>A0A9P1BY32_9DINO</name>
<evidence type="ECO:0000256" key="4">
    <source>
        <dbReference type="SAM" id="Phobius"/>
    </source>
</evidence>
<feature type="transmembrane region" description="Helical" evidence="4">
    <location>
        <begin position="134"/>
        <end position="152"/>
    </location>
</feature>
<keyword evidence="4" id="KW-0812">Transmembrane</keyword>
<dbReference type="EMBL" id="CAMXCT010000646">
    <property type="protein sequence ID" value="CAI3981601.1"/>
    <property type="molecule type" value="Genomic_DNA"/>
</dbReference>
<feature type="repeat" description="ANK" evidence="3">
    <location>
        <begin position="279"/>
        <end position="311"/>
    </location>
</feature>
<feature type="repeat" description="ANK" evidence="3">
    <location>
        <begin position="246"/>
        <end position="278"/>
    </location>
</feature>
<dbReference type="PANTHER" id="PTHR24171:SF8">
    <property type="entry name" value="BRCA1-ASSOCIATED RING DOMAIN PROTEIN 1"/>
    <property type="match status" value="1"/>
</dbReference>
<dbReference type="Pfam" id="PF12796">
    <property type="entry name" value="Ank_2"/>
    <property type="match status" value="1"/>
</dbReference>
<reference evidence="5" key="1">
    <citation type="submission" date="2022-10" db="EMBL/GenBank/DDBJ databases">
        <authorList>
            <person name="Chen Y."/>
            <person name="Dougan E. K."/>
            <person name="Chan C."/>
            <person name="Rhodes N."/>
            <person name="Thang M."/>
        </authorList>
    </citation>
    <scope>NUCLEOTIDE SEQUENCE</scope>
</reference>
<evidence type="ECO:0000313" key="8">
    <source>
        <dbReference type="Proteomes" id="UP001152797"/>
    </source>
</evidence>
<evidence type="ECO:0000313" key="5">
    <source>
        <dbReference type="EMBL" id="CAI3981601.1"/>
    </source>
</evidence>
<reference evidence="6" key="2">
    <citation type="submission" date="2024-04" db="EMBL/GenBank/DDBJ databases">
        <authorList>
            <person name="Chen Y."/>
            <person name="Shah S."/>
            <person name="Dougan E. K."/>
            <person name="Thang M."/>
            <person name="Chan C."/>
        </authorList>
    </citation>
    <scope>NUCLEOTIDE SEQUENCE [LARGE SCALE GENOMIC DNA]</scope>
</reference>
<dbReference type="InterPro" id="IPR002110">
    <property type="entry name" value="Ankyrin_rpt"/>
</dbReference>
<proteinExistence type="predicted"/>
<evidence type="ECO:0000313" key="7">
    <source>
        <dbReference type="EMBL" id="CAL4768913.1"/>
    </source>
</evidence>
<dbReference type="SMART" id="SM00248">
    <property type="entry name" value="ANK"/>
    <property type="match status" value="3"/>
</dbReference>
<dbReference type="PROSITE" id="PS50297">
    <property type="entry name" value="ANK_REP_REGION"/>
    <property type="match status" value="2"/>
</dbReference>